<dbReference type="GO" id="GO:0006511">
    <property type="term" value="P:ubiquitin-dependent protein catabolic process"/>
    <property type="evidence" value="ECO:0007669"/>
    <property type="project" value="TreeGrafter"/>
</dbReference>
<name>A0A0M9G2G5_LEPPY</name>
<accession>A0A0M9G2G5</accession>
<dbReference type="OrthoDB" id="427974at2759"/>
<dbReference type="InterPro" id="IPR022441">
    <property type="entry name" value="Para_beta_helix_rpt-2"/>
</dbReference>
<gene>
    <name evidence="7" type="ORF">ABB37_04298</name>
</gene>
<dbReference type="RefSeq" id="XP_015659332.1">
    <property type="nucleotide sequence ID" value="XM_015801931.1"/>
</dbReference>
<dbReference type="EMBL" id="LGTL01000007">
    <property type="protein sequence ID" value="KPA80893.1"/>
    <property type="molecule type" value="Genomic_DNA"/>
</dbReference>
<dbReference type="InterPro" id="IPR011050">
    <property type="entry name" value="Pectin_lyase_fold/virulence"/>
</dbReference>
<feature type="region of interest" description="Disordered" evidence="5">
    <location>
        <begin position="976"/>
        <end position="1012"/>
    </location>
</feature>
<feature type="coiled-coil region" evidence="4">
    <location>
        <begin position="2808"/>
        <end position="2849"/>
    </location>
</feature>
<dbReference type="SMART" id="SM00710">
    <property type="entry name" value="PbH1"/>
    <property type="match status" value="40"/>
</dbReference>
<feature type="compositionally biased region" description="Low complexity" evidence="5">
    <location>
        <begin position="2880"/>
        <end position="2894"/>
    </location>
</feature>
<evidence type="ECO:0000256" key="3">
    <source>
        <dbReference type="ARBA" id="ARBA00022786"/>
    </source>
</evidence>
<keyword evidence="2" id="KW-0677">Repeat</keyword>
<dbReference type="FunFam" id="2.160.20.10:FF:000089">
    <property type="entry name" value="Right_handed_beta_helix_region /Periplasmic_copper-binding_protein_(NosD)_-_putative"/>
    <property type="match status" value="1"/>
</dbReference>
<evidence type="ECO:0000313" key="7">
    <source>
        <dbReference type="EMBL" id="KPA80893.1"/>
    </source>
</evidence>
<evidence type="ECO:0000256" key="5">
    <source>
        <dbReference type="SAM" id="MobiDB-lite"/>
    </source>
</evidence>
<feature type="region of interest" description="Disordered" evidence="5">
    <location>
        <begin position="3184"/>
        <end position="3237"/>
    </location>
</feature>
<dbReference type="PANTHER" id="PTHR22990:SF32">
    <property type="entry name" value="RIGHT HANDED BETA HELIX DOMAIN-CONTAINING PROTEIN"/>
    <property type="match status" value="1"/>
</dbReference>
<feature type="domain" description="Right handed beta helix" evidence="6">
    <location>
        <begin position="519"/>
        <end position="669"/>
    </location>
</feature>
<reference evidence="7 8" key="1">
    <citation type="submission" date="2015-07" db="EMBL/GenBank/DDBJ databases">
        <title>High-quality genome of monoxenous trypanosomatid Leptomonas pyrrhocoris.</title>
        <authorList>
            <person name="Flegontov P."/>
            <person name="Butenko A."/>
            <person name="Firsov S."/>
            <person name="Vlcek C."/>
            <person name="Logacheva M.D."/>
            <person name="Field M."/>
            <person name="Filatov D."/>
            <person name="Flegontova O."/>
            <person name="Gerasimov E."/>
            <person name="Jackson A.P."/>
            <person name="Kelly S."/>
            <person name="Opperdoes F."/>
            <person name="O'Reilly A."/>
            <person name="Votypka J."/>
            <person name="Yurchenko V."/>
            <person name="Lukes J."/>
        </authorList>
    </citation>
    <scope>NUCLEOTIDE SEQUENCE [LARGE SCALE GENOMIC DNA]</scope>
    <source>
        <strain evidence="7">H10</strain>
    </source>
</reference>
<feature type="domain" description="Right handed beta helix" evidence="6">
    <location>
        <begin position="1138"/>
        <end position="1286"/>
    </location>
</feature>
<evidence type="ECO:0000313" key="8">
    <source>
        <dbReference type="Proteomes" id="UP000037923"/>
    </source>
</evidence>
<comment type="caution">
    <text evidence="7">The sequence shown here is derived from an EMBL/GenBank/DDBJ whole genome shotgun (WGS) entry which is preliminary data.</text>
</comment>
<dbReference type="VEuPathDB" id="TriTrypDB:LpyrH10_07_1050"/>
<dbReference type="Gene3D" id="2.160.20.10">
    <property type="entry name" value="Single-stranded right-handed beta-helix, Pectin lyase-like"/>
    <property type="match status" value="7"/>
</dbReference>
<evidence type="ECO:0000259" key="6">
    <source>
        <dbReference type="Pfam" id="PF13229"/>
    </source>
</evidence>
<protein>
    <recommendedName>
        <fullName evidence="6">Right handed beta helix domain-containing protein</fullName>
    </recommendedName>
</protein>
<dbReference type="SUPFAM" id="SSF51126">
    <property type="entry name" value="Pectin lyase-like"/>
    <property type="match status" value="8"/>
</dbReference>
<feature type="domain" description="Right handed beta helix" evidence="6">
    <location>
        <begin position="2669"/>
        <end position="2795"/>
    </location>
</feature>
<dbReference type="InterPro" id="IPR051550">
    <property type="entry name" value="SCF-Subunits/Alg-Epimerases"/>
</dbReference>
<keyword evidence="8" id="KW-1185">Reference proteome</keyword>
<dbReference type="Proteomes" id="UP000037923">
    <property type="component" value="Unassembled WGS sequence"/>
</dbReference>
<organism evidence="7 8">
    <name type="scientific">Leptomonas pyrrhocoris</name>
    <name type="common">Firebug parasite</name>
    <dbReference type="NCBI Taxonomy" id="157538"/>
    <lineage>
        <taxon>Eukaryota</taxon>
        <taxon>Discoba</taxon>
        <taxon>Euglenozoa</taxon>
        <taxon>Kinetoplastea</taxon>
        <taxon>Metakinetoplastina</taxon>
        <taxon>Trypanosomatida</taxon>
        <taxon>Trypanosomatidae</taxon>
        <taxon>Leishmaniinae</taxon>
        <taxon>Leptomonas</taxon>
    </lineage>
</organism>
<comment type="pathway">
    <text evidence="1">Protein modification; protein ubiquitination.</text>
</comment>
<dbReference type="Pfam" id="PF13229">
    <property type="entry name" value="Beta_helix"/>
    <property type="match status" value="7"/>
</dbReference>
<feature type="domain" description="Right handed beta helix" evidence="6">
    <location>
        <begin position="842"/>
        <end position="959"/>
    </location>
</feature>
<feature type="compositionally biased region" description="Low complexity" evidence="5">
    <location>
        <begin position="990"/>
        <end position="1006"/>
    </location>
</feature>
<dbReference type="GeneID" id="26904589"/>
<evidence type="ECO:0000256" key="2">
    <source>
        <dbReference type="ARBA" id="ARBA00022737"/>
    </source>
</evidence>
<proteinExistence type="predicted"/>
<dbReference type="InterPro" id="IPR012334">
    <property type="entry name" value="Pectin_lyas_fold"/>
</dbReference>
<dbReference type="FunFam" id="2.160.20.10:FF:000188">
    <property type="entry name" value="Uncharacterized protein"/>
    <property type="match status" value="1"/>
</dbReference>
<dbReference type="InterPro" id="IPR006626">
    <property type="entry name" value="PbH1"/>
</dbReference>
<sequence length="3344" mass="352674">MYEESGYVIVQRYSNWQKKKVRTIVVNAHAKTSSQKSIAGAISLAKPYDRIELTGGEYNESIAIQMPLELVAAEGEDPHLSSRSSTVTLTTAGIDVYMEHLSVSSRSTSKMDAAVVAVNGNPILYRCQCTSLLIGGNAVAHVDECTIKDSSSGVGIVVQDSAGGLIKSTNVRTHRNSCVEIDTRGELAVTECIIDNNIGGDAMVISGAMSSVGRDGSAPHTSCSHVEVLRCHFTVVADMDNDGHGTSPGGSPLNVTGDACCIVLTQGAAPTIASNELTGGEIGILIEGPGTAQLKGNLVCCQRRCGILALVDEGAGYVQGHETLRITGDNVLDRCRIGIDVQCAVNRSAYIQQTSPVMMSRSPGSDAALLPVSSSPLKVAYRVLTDELPNPKRAFSWTPVQGGGPPTFTAEAASFPPSPVTDTITSSAATDNALICMEGEWYPLNHVKANLQQLVQSTLQTYPTCLQPSFGIMSGTALTVGEGMSAPSANPFIDILNSMLGTHLSSKKEASPHVREMLQLRGNKGVDIINTKFSNCDVCAIRFGRQGYGLVEECVFEDCGTFAIVVDCAAHPLITGCRFLRSRGASILVNNFANPLIIGNEMVSGKRDGIQLSRMSRGLIIGNIITTHVGVGIQVGEHSQPLICANAISQNRKGGVAVANGSRPTILLNGLSANLTAQIYCTAGSDAFICRNRITASADAGIRIDACSRGTVLSNTLHANGEGILVELDADPYVQGNDVVGSLRAGIQASNNALGSYVGNRLSKNIGPNVLVSEGASPVFRGNRIEGSPQGGVVVLNEGRGFFEHNTMTENGVANVLVVGTYSEPTFAHNVMYGSRPGCGVICVQNAGGTFTNNRIYENSQCGVYIADTANPTFSENNVAREAVGVLLSDGGKGTLTTNVIEECYGCGVLSQRRAHPTFSNNTVTRCQMSGLQVAPDSLGVFTANELTHNDVGVHVGSSLESAVVELHSMFLVDTGSDRHGSAGEEGSPKSRSASATASRRPSSFPTQTDKGGVLHAIASTVEQRRASAARATLSVIADNVISHNVSGGVLLDSFPNATVENNDIFENNAYGVRGDCAYTTARAQAVLREELGIHSASVVQTPQQRSLFAQLQTLTVIRTNKIHAHGEANILLDHFDGEQNATSLTRNAIYDAPHGVCVVNNSTAQEVRENDIYNCVDGVCCSSGGRGHFFANHIHHCTYSGVYVAAMANPEFHEKNEIEQCGFAGVLVDVGGQGMFRENRIRHCRTGVVVFCGPATPFQLSYDEVVKARLVSASPTFTSNTIEENELHGVLLLSVITGSPLRTLLALPSSHTSRQPSLVPTPAAASIIETAAHDTPSPYLGMDSATVGAREGRLRAMFEKNLIQRNRVMGVYHDRFEHWDLAALDNAHAERKTPNSGNIKNAYGGYEILLGTSQVLDHADHRRQRQLKQVSFVGNTITECSIGFGAGYGCHPYLEQNKICKNTFFGLLLRFGSAVSATGNDIRENGLAGVYAASGSKGYIANGAIEANNGWCRPEAALHEPRSFRACIFNSSFFSPESVRDVEENLLATPTATSSVQATRRAYEQMTHLAVVLTFTMADALRHLAELVAASSAGLTLATYCVPAAHGSFAAAPPRGVNGSVVSGRLGGVELPDYTEVCTADGGIGVWIQSGSRVSICANRIAGHTNSGVRVSRGVLQHHRVLHKAFHMEQPKQVVGNKLEMLSKMPGNTKVIPQTVGDQPLVDVFAMDQYTPALATTEPGALFTAQTLCVTGILAAVQVAASATVDSLNASFGSFSPLTMPVSPSYTLAANEERENRLDSIHHALVADNIITGNKDGIWLEICHTLQAVASADASPRAGVKGNSAFMLPSPSAARRLPMITRSTIHGVSANGAAGVSSSSTAMANAAGAASAATVCLPAASEDTNVMDSSFSGFDFSTIVEGNRISQNRRYGVYAMHVSKIKCGNCLANRGVLKDAVDTHHEKVRSQLILGKQNVPVEVRLPFELRPVKHKIAHALLRKNDLSGNERAQAFVTTRQVVLTQDDDRTLLQMDTTATPSASFYASQVLVGVPLYSALLQMPPPGVLLWDENRFHDARCGVRLCGQLGPHSTRFQRNTFVNIAGDAFLVEGHLACATVGNGNVFDGNGVSFRVSQQQVIRLVTVPAHASASRTRVFQNTFKAATDSSILLDSVGTAPPLLYRNEFSGQSQGSAALYLQSDNASGAAAVVQGNVFADSHVPVFIVGRSESGVESALSTSRILLLENSFIHNVIGAFVCNGAYPVMERNLFHANARAGLEVVGNGTRPQVRHCIFRGHTRTADGDSAATSAPTSRGRAIATTTTVVAPPSAEQRALVLPFRNLYTTLLPANARVLRATTHVHLPAGLLVGPFAEPRVENCGFVDNDVGVDAVRNAVAPSLAVTGFNATFKDCMFANNAVCGVLVRGLLDVAEGKGGRGSVSSSGSGATTSTSVGSLAVGAAGARLPDIVSSADGSPAETTIFERCVFADNATADGRGDVVAMDEGHAVFRNNIFGGTVVGHSGAVVLFSQNRFLGPLPADNGGEDGALVDAKHTSDVAIVIQEGGRIVADRNTILRRLIGVKCMPGAEGAVKSNRIVQCVTGLMLAPFNRTDVSKNRVLGSGECGAIAYGGCMADNEIVQSPVGIIVRHSSSYNGINAVPSHKRDTLGFLCCRNTITGCTGNGILISTTGTFDRNNVSHCKTGVDIVCPIGGGPAEAPPTLKNSSVFDNATGILMENDSESTVKDNDVFDNEVVGVLVLPNATGVLQGNRISSAMEQNAAEIPTEARVKSTGNVIRNQFSPAFQRGTRFSRAKQYQSDLTNLSKEFDEVLAAMEEARQEAASTVGALQTLRHELVEMYSRSITDSAATLAGSAGSALRNAAASAAPAAKDPKSLAPSSLHGTSAPRDVSSSSGASGGNAEKGNDRSNTDQLGNSPMKERRRLPSAAGRRSSLSLPSTHKTTTSQPRGSVPIPVKATAPLRGRAAALSQPASSASAAVPRQVLIHVFAKAEARGNAGAVGQVITSVLAKPPLSSYNFITTITTSTSQLLHVLESPSTQPYLCVVVLDAHLDGMSPSDCYALQQLHDCATPNAVSRYRSSAVHREAESANNSSGRNGNNTAASLFYTLVPANFPVAVNTKTVADAGEGMSVEAYAAAHHLISYKSSVEEVLTNLHTQIADDLKRALTDASHKRSGMAVLGDSSEKADLSRSAMDGDGDMPGLPNRRISNEDAPSKRGSLASSKQPIQLTAEYVGTLFSQLTPEAFGFVPQNDGKRQKRRKSSLAVSGQGGSDEEDSGDRKEGRSSMRPPRPSVVSKTGTEDRARSPTARRRSSVVKHKPGRRASGAAKKS</sequence>
<keyword evidence="3" id="KW-0833">Ubl conjugation pathway</keyword>
<dbReference type="InterPro" id="IPR039448">
    <property type="entry name" value="Beta_helix"/>
</dbReference>
<feature type="compositionally biased region" description="Basic and acidic residues" evidence="5">
    <location>
        <begin position="976"/>
        <end position="989"/>
    </location>
</feature>
<feature type="domain" description="Right handed beta helix" evidence="6">
    <location>
        <begin position="2476"/>
        <end position="2634"/>
    </location>
</feature>
<feature type="region of interest" description="Disordered" evidence="5">
    <location>
        <begin position="2880"/>
        <end position="2968"/>
    </location>
</feature>
<dbReference type="NCBIfam" id="TIGR03804">
    <property type="entry name" value="para_beta_helix"/>
    <property type="match status" value="1"/>
</dbReference>
<keyword evidence="4" id="KW-0175">Coiled coil</keyword>
<dbReference type="PANTHER" id="PTHR22990">
    <property type="entry name" value="F-BOX ONLY PROTEIN"/>
    <property type="match status" value="1"/>
</dbReference>
<dbReference type="OMA" id="CAAHPLI"/>
<feature type="compositionally biased region" description="Basic residues" evidence="5">
    <location>
        <begin position="3321"/>
        <end position="3335"/>
    </location>
</feature>
<feature type="domain" description="Right handed beta helix" evidence="6">
    <location>
        <begin position="723"/>
        <end position="833"/>
    </location>
</feature>
<feature type="region of interest" description="Disordered" evidence="5">
    <location>
        <begin position="3261"/>
        <end position="3344"/>
    </location>
</feature>
<feature type="compositionally biased region" description="Polar residues" evidence="5">
    <location>
        <begin position="2946"/>
        <end position="2962"/>
    </location>
</feature>
<evidence type="ECO:0000256" key="1">
    <source>
        <dbReference type="ARBA" id="ARBA00004906"/>
    </source>
</evidence>
<evidence type="ECO:0000256" key="4">
    <source>
        <dbReference type="SAM" id="Coils"/>
    </source>
</evidence>
<feature type="domain" description="Right handed beta helix" evidence="6">
    <location>
        <begin position="2149"/>
        <end position="2295"/>
    </location>
</feature>